<dbReference type="PANTHER" id="PTHR33148:SF46">
    <property type="entry name" value="EMB|CAB85509.1"/>
    <property type="match status" value="1"/>
</dbReference>
<dbReference type="OMA" id="HEMVYRT"/>
<reference evidence="1" key="1">
    <citation type="submission" date="2019-09" db="EMBL/GenBank/DDBJ databases">
        <authorList>
            <person name="Zhang L."/>
        </authorList>
    </citation>
    <scope>NUCLEOTIDE SEQUENCE</scope>
</reference>
<proteinExistence type="predicted"/>
<accession>A0A5K0YWR9</accession>
<evidence type="ECO:0000313" key="1">
    <source>
        <dbReference type="EMBL" id="VVV82556.1"/>
    </source>
</evidence>
<dbReference type="AlphaFoldDB" id="A0A5K0YWR9"/>
<dbReference type="Pfam" id="PF14009">
    <property type="entry name" value="PADRE"/>
    <property type="match status" value="1"/>
</dbReference>
<name>A0A5K0YWR9_9MAGN</name>
<dbReference type="PANTHER" id="PTHR33148">
    <property type="entry name" value="PLASTID MOVEMENT IMPAIRED PROTEIN-RELATED"/>
    <property type="match status" value="1"/>
</dbReference>
<organism evidence="1">
    <name type="scientific">Nymphaea colorata</name>
    <name type="common">pocket water lily</name>
    <dbReference type="NCBI Taxonomy" id="210225"/>
    <lineage>
        <taxon>Eukaryota</taxon>
        <taxon>Viridiplantae</taxon>
        <taxon>Streptophyta</taxon>
        <taxon>Embryophyta</taxon>
        <taxon>Tracheophyta</taxon>
        <taxon>Spermatophyta</taxon>
        <taxon>Magnoliopsida</taxon>
        <taxon>Nymphaeales</taxon>
        <taxon>Nymphaeaceae</taxon>
        <taxon>Nymphaea</taxon>
    </lineage>
</organism>
<dbReference type="InterPro" id="IPR025322">
    <property type="entry name" value="PADRE_dom"/>
</dbReference>
<sequence>MGNCLAIEGKVIKIIKKDGEVLQYSAPLQVQHVLSVFEGHVIAESPAASHHLQPGAHLRGGRLYHLLPVSSPEPAETQQSPVFTSTALKDRAGTCYGRSACGGGRLIRVKLVVTKQQLADMLNKGVSMDDMISGQWKGTCDYDQSFDSPNSRGWTPSLRSIPEASDELLELS</sequence>
<dbReference type="OrthoDB" id="1908589at2759"/>
<protein>
    <submittedName>
        <fullName evidence="1">Uncharacterized protein</fullName>
    </submittedName>
</protein>
<dbReference type="EMBL" id="LR721778">
    <property type="protein sequence ID" value="VVV82556.1"/>
    <property type="molecule type" value="Genomic_DNA"/>
</dbReference>
<dbReference type="Gramene" id="NC13G0196430.1">
    <property type="protein sequence ID" value="NC13G0196430.1:cds"/>
    <property type="gene ID" value="NC13G0196430"/>
</dbReference>
<gene>
    <name evidence="1" type="ORF">NYM_LOCUS10118</name>
</gene>